<reference evidence="1 2" key="1">
    <citation type="submission" date="2024-06" db="EMBL/GenBank/DDBJ databases">
        <authorList>
            <person name="Chen R.Y."/>
        </authorList>
    </citation>
    <scope>NUCLEOTIDE SEQUENCE [LARGE SCALE GENOMIC DNA]</scope>
    <source>
        <strain evidence="1 2">D2</strain>
    </source>
</reference>
<keyword evidence="2" id="KW-1185">Reference proteome</keyword>
<evidence type="ECO:0000313" key="2">
    <source>
        <dbReference type="Proteomes" id="UP001467690"/>
    </source>
</evidence>
<gene>
    <name evidence="1" type="ORF">ABS311_20350</name>
</gene>
<dbReference type="EMBL" id="JBELOE010000287">
    <property type="protein sequence ID" value="MER2494230.1"/>
    <property type="molecule type" value="Genomic_DNA"/>
</dbReference>
<name>A0ABV1RMS5_9ALTE</name>
<keyword evidence="1" id="KW-0449">Lipoprotein</keyword>
<dbReference type="Proteomes" id="UP001467690">
    <property type="component" value="Unassembled WGS sequence"/>
</dbReference>
<accession>A0ABV1RMS5</accession>
<evidence type="ECO:0000313" key="1">
    <source>
        <dbReference type="EMBL" id="MER2494230.1"/>
    </source>
</evidence>
<proteinExistence type="predicted"/>
<dbReference type="Gene3D" id="3.10.28.20">
    <property type="entry name" value="Acetamidase/Formamidase-like domains"/>
    <property type="match status" value="1"/>
</dbReference>
<dbReference type="RefSeq" id="WP_350403226.1">
    <property type="nucleotide sequence ID" value="NZ_JBELOE010000287.1"/>
</dbReference>
<comment type="caution">
    <text evidence="1">The sequence shown here is derived from an EMBL/GenBank/DDBJ whole genome shotgun (WGS) entry which is preliminary data.</text>
</comment>
<protein>
    <submittedName>
        <fullName evidence="1">LPP20 family lipoprotein</fullName>
    </submittedName>
</protein>
<sequence length="291" mass="33014">MPITACATLPTFFRQPPADTQVYLYTVGVGDNKNAATEDALSRLSLRLSSDIEASVHSMINTQRDEYKSETQSALYQQTHQLARPFTFNNYQIARYEQIKGQHYVLIHVHKPSFLADIEQTALNLLNPLLIAQQKYQQQDNQAELALSQFALRKYQNQLFKDAALLDAFNYPHQIKQRYSQALNTAISAANQFNYQLILPEELSFLKSALYPFHSPIGFSSNDKLLTVFITGAIIESAEQSQAARKLSLQYHWLTPQGKMMLLGHPIEVHAVGSQQDKLNSLLVEELKNKV</sequence>
<organism evidence="1 2">
    <name type="scientific">Catenovulum sediminis</name>
    <dbReference type="NCBI Taxonomy" id="1740262"/>
    <lineage>
        <taxon>Bacteria</taxon>
        <taxon>Pseudomonadati</taxon>
        <taxon>Pseudomonadota</taxon>
        <taxon>Gammaproteobacteria</taxon>
        <taxon>Alteromonadales</taxon>
        <taxon>Alteromonadaceae</taxon>
        <taxon>Catenovulum</taxon>
    </lineage>
</organism>